<protein>
    <submittedName>
        <fullName evidence="1">Uncharacterized protein</fullName>
    </submittedName>
</protein>
<accession>A0ACB9TV02</accession>
<reference evidence="1" key="1">
    <citation type="submission" date="2022-04" db="EMBL/GenBank/DDBJ databases">
        <title>Chromosome-scale genome assembly of Holotrichia oblita Faldermann.</title>
        <authorList>
            <person name="Rongchong L."/>
        </authorList>
    </citation>
    <scope>NUCLEOTIDE SEQUENCE</scope>
    <source>
        <strain evidence="1">81SQS9</strain>
    </source>
</reference>
<keyword evidence="2" id="KW-1185">Reference proteome</keyword>
<sequence length="151" mass="17861">MKQIEQEKDVLMQGLNAIEKAREWYLKQVAAVQEKMKYLGRMGHVEHWTEAQQERLELQRARVLEVNRYLVALTDSWERGGLPLHMNLAVHHYPQPPQELAERLKQQNHLLTEEVSKKSERIAVLEREKANLIRELIQMKNRNTGQEEAVF</sequence>
<name>A0ACB9TV02_HOLOL</name>
<organism evidence="1 2">
    <name type="scientific">Holotrichia oblita</name>
    <name type="common">Chafer beetle</name>
    <dbReference type="NCBI Taxonomy" id="644536"/>
    <lineage>
        <taxon>Eukaryota</taxon>
        <taxon>Metazoa</taxon>
        <taxon>Ecdysozoa</taxon>
        <taxon>Arthropoda</taxon>
        <taxon>Hexapoda</taxon>
        <taxon>Insecta</taxon>
        <taxon>Pterygota</taxon>
        <taxon>Neoptera</taxon>
        <taxon>Endopterygota</taxon>
        <taxon>Coleoptera</taxon>
        <taxon>Polyphaga</taxon>
        <taxon>Scarabaeiformia</taxon>
        <taxon>Scarabaeidae</taxon>
        <taxon>Melolonthinae</taxon>
        <taxon>Holotrichia</taxon>
    </lineage>
</organism>
<evidence type="ECO:0000313" key="1">
    <source>
        <dbReference type="EMBL" id="KAI4470679.1"/>
    </source>
</evidence>
<dbReference type="EMBL" id="CM043015">
    <property type="protein sequence ID" value="KAI4470679.1"/>
    <property type="molecule type" value="Genomic_DNA"/>
</dbReference>
<proteinExistence type="predicted"/>
<evidence type="ECO:0000313" key="2">
    <source>
        <dbReference type="Proteomes" id="UP001056778"/>
    </source>
</evidence>
<dbReference type="Proteomes" id="UP001056778">
    <property type="component" value="Chromosome 1"/>
</dbReference>
<comment type="caution">
    <text evidence="1">The sequence shown here is derived from an EMBL/GenBank/DDBJ whole genome shotgun (WGS) entry which is preliminary data.</text>
</comment>
<gene>
    <name evidence="1" type="ORF">MML48_1g16488</name>
</gene>